<dbReference type="Gene3D" id="3.40.50.10350">
    <property type="entry name" value="Glycerate kinase, domain 1"/>
    <property type="match status" value="1"/>
</dbReference>
<dbReference type="Gene3D" id="3.90.1510.10">
    <property type="entry name" value="Glycerate kinase, domain 2"/>
    <property type="match status" value="1"/>
</dbReference>
<dbReference type="RefSeq" id="WP_344792890.1">
    <property type="nucleotide sequence ID" value="NZ_BAABBV010000002.1"/>
</dbReference>
<protein>
    <submittedName>
        <fullName evidence="5">Glycerate kinase</fullName>
    </submittedName>
</protein>
<dbReference type="Proteomes" id="UP001415169">
    <property type="component" value="Unassembled WGS sequence"/>
</dbReference>
<accession>A0ABP7ZP46</accession>
<evidence type="ECO:0000313" key="6">
    <source>
        <dbReference type="Proteomes" id="UP001415169"/>
    </source>
</evidence>
<gene>
    <name evidence="5" type="ORF">GCM10022286_31960</name>
</gene>
<dbReference type="PANTHER" id="PTHR21599">
    <property type="entry name" value="GLYCERATE KINASE"/>
    <property type="match status" value="1"/>
</dbReference>
<keyword evidence="2 4" id="KW-0808">Transferase</keyword>
<dbReference type="Pfam" id="PF02595">
    <property type="entry name" value="Gly_kinase"/>
    <property type="match status" value="1"/>
</dbReference>
<sequence>MRLVIAPDSFKGSLTAGDAAQAIRDGWLSVRPADEVVLAPMADGGEGSLDAFEAAVPGARREPVMAVGPDDRPVLTHWLKLPPTAELPGGTGVVELAATSGLPLMRDGLRPFDAHTFGLGQAITAALTLGVSRLLIAVGGSASTDGGVGALTAMGARLTDASGAPVSYGNLGAGKVARVSFDEVAPLPPAGAVVLTDVDNPLLGPRGAAAVFGPQKGASSDAAVRALEANLAHFASVVPDGRRLAETPGAGAAGGVAFGLLAWGAIISPGAPAVASALGLADTIAGADLVITGEGRFDGQSEAGKAPTHVAGLARTAGVPTALVAGAVEASVAQFSAAASLTELAGSTAAALAEPARWAFEAGAALARRV</sequence>
<proteinExistence type="inferred from homology"/>
<comment type="similarity">
    <text evidence="1 4">Belongs to the glycerate kinase type-1 family.</text>
</comment>
<evidence type="ECO:0000256" key="4">
    <source>
        <dbReference type="PIRNR" id="PIRNR006078"/>
    </source>
</evidence>
<dbReference type="NCBIfam" id="TIGR00045">
    <property type="entry name" value="glycerate kinase"/>
    <property type="match status" value="1"/>
</dbReference>
<dbReference type="PANTHER" id="PTHR21599:SF0">
    <property type="entry name" value="GLYCERATE KINASE"/>
    <property type="match status" value="1"/>
</dbReference>
<evidence type="ECO:0000313" key="5">
    <source>
        <dbReference type="EMBL" id="GAA4166768.1"/>
    </source>
</evidence>
<evidence type="ECO:0000256" key="1">
    <source>
        <dbReference type="ARBA" id="ARBA00006284"/>
    </source>
</evidence>
<dbReference type="EMBL" id="BAABBV010000002">
    <property type="protein sequence ID" value="GAA4166768.1"/>
    <property type="molecule type" value="Genomic_DNA"/>
</dbReference>
<dbReference type="InterPro" id="IPR036129">
    <property type="entry name" value="Glycerate_kinase_sf"/>
</dbReference>
<evidence type="ECO:0000256" key="3">
    <source>
        <dbReference type="ARBA" id="ARBA00022777"/>
    </source>
</evidence>
<dbReference type="GO" id="GO:0016301">
    <property type="term" value="F:kinase activity"/>
    <property type="evidence" value="ECO:0007669"/>
    <property type="project" value="UniProtKB-KW"/>
</dbReference>
<dbReference type="InterPro" id="IPR004381">
    <property type="entry name" value="Glycerate_kinase"/>
</dbReference>
<keyword evidence="3 4" id="KW-0418">Kinase</keyword>
<dbReference type="SUPFAM" id="SSF110738">
    <property type="entry name" value="Glycerate kinase I"/>
    <property type="match status" value="1"/>
</dbReference>
<organism evidence="5 6">
    <name type="scientific">Gryllotalpicola daejeonensis</name>
    <dbReference type="NCBI Taxonomy" id="993087"/>
    <lineage>
        <taxon>Bacteria</taxon>
        <taxon>Bacillati</taxon>
        <taxon>Actinomycetota</taxon>
        <taxon>Actinomycetes</taxon>
        <taxon>Micrococcales</taxon>
        <taxon>Microbacteriaceae</taxon>
        <taxon>Gryllotalpicola</taxon>
    </lineage>
</organism>
<keyword evidence="6" id="KW-1185">Reference proteome</keyword>
<dbReference type="InterPro" id="IPR018197">
    <property type="entry name" value="Glycerate_kinase_RE-like"/>
</dbReference>
<reference evidence="5" key="1">
    <citation type="journal article" date="2014" name="Int. J. Syst. Evol. Microbiol.">
        <title>Complete genome of a new Firmicutes species belonging to the dominant human colonic microbiota ('Ruminococcus bicirculans') reveals two chromosomes and a selective capacity to utilize plant glucans.</title>
        <authorList>
            <consortium name="NISC Comparative Sequencing Program"/>
            <person name="Wegmann U."/>
            <person name="Louis P."/>
            <person name="Goesmann A."/>
            <person name="Henrissat B."/>
            <person name="Duncan S.H."/>
            <person name="Flint H.J."/>
        </authorList>
    </citation>
    <scope>NUCLEOTIDE SEQUENCE</scope>
    <source>
        <strain evidence="5">JCM 17590</strain>
    </source>
</reference>
<dbReference type="PIRSF" id="PIRSF006078">
    <property type="entry name" value="GlxK"/>
    <property type="match status" value="1"/>
</dbReference>
<reference evidence="5" key="2">
    <citation type="submission" date="2023-12" db="EMBL/GenBank/DDBJ databases">
        <authorList>
            <person name="Sun Q."/>
            <person name="Inoue M."/>
        </authorList>
    </citation>
    <scope>NUCLEOTIDE SEQUENCE</scope>
    <source>
        <strain evidence="5">JCM 17590</strain>
    </source>
</reference>
<comment type="caution">
    <text evidence="5">The sequence shown here is derived from an EMBL/GenBank/DDBJ whole genome shotgun (WGS) entry which is preliminary data.</text>
</comment>
<name>A0ABP7ZP46_9MICO</name>
<dbReference type="InterPro" id="IPR018193">
    <property type="entry name" value="Glyc_kinase_flavodox-like_fold"/>
</dbReference>
<evidence type="ECO:0000256" key="2">
    <source>
        <dbReference type="ARBA" id="ARBA00022679"/>
    </source>
</evidence>